<feature type="region of interest" description="Disordered" evidence="1">
    <location>
        <begin position="557"/>
        <end position="576"/>
    </location>
</feature>
<accession>A0A366LYZ9</accession>
<gene>
    <name evidence="2" type="ORF">DP939_14730</name>
</gene>
<name>A0A366LYZ9_9ACTN</name>
<dbReference type="Pfam" id="PF24909">
    <property type="entry name" value="vWA_SIBA-E"/>
    <property type="match status" value="1"/>
</dbReference>
<dbReference type="AlphaFoldDB" id="A0A366LYZ9"/>
<comment type="caution">
    <text evidence="2">The sequence shown here is derived from an EMBL/GenBank/DDBJ whole genome shotgun (WGS) entry which is preliminary data.</text>
</comment>
<keyword evidence="3" id="KW-1185">Reference proteome</keyword>
<dbReference type="EMBL" id="QMEY01000005">
    <property type="protein sequence ID" value="RBQ19198.1"/>
    <property type="molecule type" value="Genomic_DNA"/>
</dbReference>
<dbReference type="Gene3D" id="3.40.50.410">
    <property type="entry name" value="von Willebrand factor, type A domain"/>
    <property type="match status" value="1"/>
</dbReference>
<proteinExistence type="predicted"/>
<dbReference type="RefSeq" id="WP_113981258.1">
    <property type="nucleotide sequence ID" value="NZ_QMEY01000005.1"/>
</dbReference>
<evidence type="ECO:0000313" key="2">
    <source>
        <dbReference type="EMBL" id="RBQ19198.1"/>
    </source>
</evidence>
<dbReference type="OrthoDB" id="9808778at2"/>
<evidence type="ECO:0000313" key="3">
    <source>
        <dbReference type="Proteomes" id="UP000253303"/>
    </source>
</evidence>
<dbReference type="InterPro" id="IPR036465">
    <property type="entry name" value="vWFA_dom_sf"/>
</dbReference>
<sequence>MMEPNDLRAAARDLLASRTGDAESRVVAEQSERLPDGRVVRRYWAVSAARPNGVESAVLDEEGQEHDLTGLEVAAGRALFAPAAAERPAPELRAAPVTVEPPANDLVLRECAELAERVTVTVPVSGVKPKADVYLLADTTGSMSPVLAAVQAGIDSILTALDPSVFDVAFGVGNYRDFPLGSDPAAYAFQPQLAPTTDLVNVRNAVLTWVAAGGGDGSEAQLFALDRLAADPAIGWRPGARRIVAWFGDAPGHDPVCAAISGAAADVTEASATAALRAAEIIVVAVSTITGFYPAGLDDDPAADAGNYTVCTIGGSPGQATRITAATGGAHVAGNAADIIPTLAELIRKAVTSTGNVRLVPSASIAGFVRGVSPAGGYGPLPGDTEHRLAFDVAWAGTVGCAEDPQVFSGSLDVVADGAVVAAKPVRIAVPACRYHHVVEVLCGAQGPVGERECATVASGRYATAVTLYNPGPCPVVVEKRFAPVLLNGKAVGREPRAVAAKPFARIRLEPGEATMDDCCALGEAVRLDPGTPTLGVLDLVTDRALVVTAVYTTGARKDQSGAPGVHTRTVTPRRA</sequence>
<evidence type="ECO:0008006" key="4">
    <source>
        <dbReference type="Google" id="ProtNLM"/>
    </source>
</evidence>
<dbReference type="SUPFAM" id="SSF53300">
    <property type="entry name" value="vWA-like"/>
    <property type="match status" value="1"/>
</dbReference>
<protein>
    <recommendedName>
        <fullName evidence="4">VWFA domain-containing protein</fullName>
    </recommendedName>
</protein>
<organism evidence="2 3">
    <name type="scientific">Spongiactinospora rosea</name>
    <dbReference type="NCBI Taxonomy" id="2248750"/>
    <lineage>
        <taxon>Bacteria</taxon>
        <taxon>Bacillati</taxon>
        <taxon>Actinomycetota</taxon>
        <taxon>Actinomycetes</taxon>
        <taxon>Streptosporangiales</taxon>
        <taxon>Streptosporangiaceae</taxon>
        <taxon>Spongiactinospora</taxon>
    </lineage>
</organism>
<evidence type="ECO:0000256" key="1">
    <source>
        <dbReference type="SAM" id="MobiDB-lite"/>
    </source>
</evidence>
<dbReference type="Proteomes" id="UP000253303">
    <property type="component" value="Unassembled WGS sequence"/>
</dbReference>
<reference evidence="2 3" key="1">
    <citation type="submission" date="2018-06" db="EMBL/GenBank/DDBJ databases">
        <title>Sphaerisporangium craniellae sp. nov., isolated from a marine sponge in the South China Sea.</title>
        <authorList>
            <person name="Li L."/>
        </authorList>
    </citation>
    <scope>NUCLEOTIDE SEQUENCE [LARGE SCALE GENOMIC DNA]</scope>
    <source>
        <strain evidence="2 3">LHW63015</strain>
    </source>
</reference>